<keyword evidence="2" id="KW-1185">Reference proteome</keyword>
<sequence>MRTLRSRAVCLLLQPPRALEPSAKTAIRGGCVRAPIYTFLLESAPIGTARALSYCIRRKLLPEDVRLLFGGFSPSVGHGNRICKILKSEWSRQARLYRIHLEAQLHNLLGEDRAKRAFRDFNRLANQTTEFLWQSTLSHLRSYPRPKKKKQDPGSTVFTEGNVMLPEDVKNCLAQGPKFAVKPPTTAPEKLSLVRKVSSLAPVSEMDRCVSSGVDVLMRDQCDPGRPAINRDSGYPLDPWLLTPVPGHPPMQTAERKYNTAHATLRSVVERCIGLLMSRFRWRQRYRTLLYERERAANMCCVAHTIFGCPRATKTMIKEMTTAAPAVVASSITTTTPYHTVCPETGGVD</sequence>
<reference evidence="1" key="1">
    <citation type="submission" date="2020-05" db="EMBL/GenBank/DDBJ databases">
        <title>Large-scale comparative analyses of tick genomes elucidate their genetic diversity and vector capacities.</title>
        <authorList>
            <person name="Jia N."/>
            <person name="Wang J."/>
            <person name="Shi W."/>
            <person name="Du L."/>
            <person name="Sun Y."/>
            <person name="Zhan W."/>
            <person name="Jiang J."/>
            <person name="Wang Q."/>
            <person name="Zhang B."/>
            <person name="Ji P."/>
            <person name="Sakyi L.B."/>
            <person name="Cui X."/>
            <person name="Yuan T."/>
            <person name="Jiang B."/>
            <person name="Yang W."/>
            <person name="Lam T.T.-Y."/>
            <person name="Chang Q."/>
            <person name="Ding S."/>
            <person name="Wang X."/>
            <person name="Zhu J."/>
            <person name="Ruan X."/>
            <person name="Zhao L."/>
            <person name="Wei J."/>
            <person name="Que T."/>
            <person name="Du C."/>
            <person name="Cheng J."/>
            <person name="Dai P."/>
            <person name="Han X."/>
            <person name="Huang E."/>
            <person name="Gao Y."/>
            <person name="Liu J."/>
            <person name="Shao H."/>
            <person name="Ye R."/>
            <person name="Li L."/>
            <person name="Wei W."/>
            <person name="Wang X."/>
            <person name="Wang C."/>
            <person name="Yang T."/>
            <person name="Huo Q."/>
            <person name="Li W."/>
            <person name="Guo W."/>
            <person name="Chen H."/>
            <person name="Zhou L."/>
            <person name="Ni X."/>
            <person name="Tian J."/>
            <person name="Zhou Y."/>
            <person name="Sheng Y."/>
            <person name="Liu T."/>
            <person name="Pan Y."/>
            <person name="Xia L."/>
            <person name="Li J."/>
            <person name="Zhao F."/>
            <person name="Cao W."/>
        </authorList>
    </citation>
    <scope>NUCLEOTIDE SEQUENCE</scope>
    <source>
        <strain evidence="1">Dsil-2018</strain>
    </source>
</reference>
<evidence type="ECO:0000313" key="2">
    <source>
        <dbReference type="Proteomes" id="UP000821865"/>
    </source>
</evidence>
<accession>A0ACB8C2T5</accession>
<name>A0ACB8C2T5_DERSI</name>
<gene>
    <name evidence="1" type="ORF">HPB49_009098</name>
</gene>
<proteinExistence type="predicted"/>
<dbReference type="EMBL" id="CM023478">
    <property type="protein sequence ID" value="KAH7933147.1"/>
    <property type="molecule type" value="Genomic_DNA"/>
</dbReference>
<comment type="caution">
    <text evidence="1">The sequence shown here is derived from an EMBL/GenBank/DDBJ whole genome shotgun (WGS) entry which is preliminary data.</text>
</comment>
<dbReference type="Proteomes" id="UP000821865">
    <property type="component" value="Chromosome 9"/>
</dbReference>
<protein>
    <submittedName>
        <fullName evidence="1">Uncharacterized protein</fullName>
    </submittedName>
</protein>
<evidence type="ECO:0000313" key="1">
    <source>
        <dbReference type="EMBL" id="KAH7933147.1"/>
    </source>
</evidence>
<organism evidence="1 2">
    <name type="scientific">Dermacentor silvarum</name>
    <name type="common">Tick</name>
    <dbReference type="NCBI Taxonomy" id="543639"/>
    <lineage>
        <taxon>Eukaryota</taxon>
        <taxon>Metazoa</taxon>
        <taxon>Ecdysozoa</taxon>
        <taxon>Arthropoda</taxon>
        <taxon>Chelicerata</taxon>
        <taxon>Arachnida</taxon>
        <taxon>Acari</taxon>
        <taxon>Parasitiformes</taxon>
        <taxon>Ixodida</taxon>
        <taxon>Ixodoidea</taxon>
        <taxon>Ixodidae</taxon>
        <taxon>Rhipicephalinae</taxon>
        <taxon>Dermacentor</taxon>
    </lineage>
</organism>